<name>A0A418XEF6_9PSED</name>
<organism evidence="1 2">
    <name type="scientific">Pseudomonas cavernicola</name>
    <dbReference type="NCBI Taxonomy" id="2320866"/>
    <lineage>
        <taxon>Bacteria</taxon>
        <taxon>Pseudomonadati</taxon>
        <taxon>Pseudomonadota</taxon>
        <taxon>Gammaproteobacteria</taxon>
        <taxon>Pseudomonadales</taxon>
        <taxon>Pseudomonadaceae</taxon>
        <taxon>Pseudomonas</taxon>
    </lineage>
</organism>
<evidence type="ECO:0008006" key="3">
    <source>
        <dbReference type="Google" id="ProtNLM"/>
    </source>
</evidence>
<gene>
    <name evidence="1" type="ORF">D3879_14630</name>
</gene>
<dbReference type="Proteomes" id="UP000284021">
    <property type="component" value="Unassembled WGS sequence"/>
</dbReference>
<dbReference type="Pfam" id="PF08748">
    <property type="entry name" value="Phage_TAC_4"/>
    <property type="match status" value="1"/>
</dbReference>
<comment type="caution">
    <text evidence="1">The sequence shown here is derived from an EMBL/GenBank/DDBJ whole genome shotgun (WGS) entry which is preliminary data.</text>
</comment>
<dbReference type="RefSeq" id="WP_119955046.1">
    <property type="nucleotide sequence ID" value="NZ_QYUR01000003.1"/>
</dbReference>
<reference evidence="1 2" key="1">
    <citation type="submission" date="2018-09" db="EMBL/GenBank/DDBJ databases">
        <authorList>
            <person name="Zhu H."/>
        </authorList>
    </citation>
    <scope>NUCLEOTIDE SEQUENCE [LARGE SCALE GENOMIC DNA]</scope>
    <source>
        <strain evidence="1 2">K1S02-6</strain>
    </source>
</reference>
<evidence type="ECO:0000313" key="1">
    <source>
        <dbReference type="EMBL" id="RJG10914.1"/>
    </source>
</evidence>
<dbReference type="OrthoDB" id="8612233at2"/>
<proteinExistence type="predicted"/>
<dbReference type="InterPro" id="IPR014859">
    <property type="entry name" value="Phage_TAC_4"/>
</dbReference>
<dbReference type="EMBL" id="QYUR01000003">
    <property type="protein sequence ID" value="RJG10914.1"/>
    <property type="molecule type" value="Genomic_DNA"/>
</dbReference>
<keyword evidence="2" id="KW-1185">Reference proteome</keyword>
<evidence type="ECO:0000313" key="2">
    <source>
        <dbReference type="Proteomes" id="UP000284021"/>
    </source>
</evidence>
<dbReference type="AlphaFoldDB" id="A0A418XEF6"/>
<accession>A0A418XEF6</accession>
<sequence>MTSKFKLDVAPTFKATVNIPVHGGDTVPVEFEFKHRTKDQVNEWLGSLTGRADVEVLQDVLAGWELDDVFNEESIGKLVQNYAGAGGAIVAAYVDELLQARRKN</sequence>
<protein>
    <recommendedName>
        <fullName evidence="3">Phage protein</fullName>
    </recommendedName>
</protein>